<dbReference type="PANTHER" id="PTHR15510:SF5">
    <property type="entry name" value="SPERM-ASSOCIATED ANTIGEN 8"/>
    <property type="match status" value="1"/>
</dbReference>
<reference evidence="1" key="2">
    <citation type="submission" date="2025-09" db="UniProtKB">
        <authorList>
            <consortium name="Ensembl"/>
        </authorList>
    </citation>
    <scope>IDENTIFICATION</scope>
</reference>
<sequence>MQAEMNTPTPETQFCSTTHRDFCIPGYEPSRPKAAQVCLQNTHAKSYTHTSTHTHAHTVRQCSRRKDTKQQKHKNPFKNMHTFDDGLSYNLNTVNLSLLQNHDYKTEQAITFWSENYQQVQGVTPVQNQKAPFRRSALFSTPLSERLNLTFPSTNCSHQI</sequence>
<dbReference type="PANTHER" id="PTHR15510">
    <property type="entry name" value="SPERM-ASSOCIATED ANTIGEN 8"/>
    <property type="match status" value="1"/>
</dbReference>
<dbReference type="GO" id="GO:0008017">
    <property type="term" value="F:microtubule binding"/>
    <property type="evidence" value="ECO:0007669"/>
    <property type="project" value="InterPro"/>
</dbReference>
<dbReference type="GO" id="GO:0005634">
    <property type="term" value="C:nucleus"/>
    <property type="evidence" value="ECO:0007669"/>
    <property type="project" value="TreeGrafter"/>
</dbReference>
<dbReference type="AlphaFoldDB" id="A0A8C7ZYA2"/>
<name>A0A8C7ZYA2_9TELE</name>
<dbReference type="Pfam" id="PF22584">
    <property type="entry name" value="CFAP143"/>
    <property type="match status" value="1"/>
</dbReference>
<dbReference type="Ensembl" id="ENSOSIT00000052004.1">
    <property type="protein sequence ID" value="ENSOSIP00000049505.1"/>
    <property type="gene ID" value="ENSOSIG00000023176.1"/>
</dbReference>
<dbReference type="Proteomes" id="UP000694383">
    <property type="component" value="Unplaced"/>
</dbReference>
<organism evidence="1 2">
    <name type="scientific">Oryzias sinensis</name>
    <name type="common">Chinese medaka</name>
    <dbReference type="NCBI Taxonomy" id="183150"/>
    <lineage>
        <taxon>Eukaryota</taxon>
        <taxon>Metazoa</taxon>
        <taxon>Chordata</taxon>
        <taxon>Craniata</taxon>
        <taxon>Vertebrata</taxon>
        <taxon>Euteleostomi</taxon>
        <taxon>Actinopterygii</taxon>
        <taxon>Neopterygii</taxon>
        <taxon>Teleostei</taxon>
        <taxon>Neoteleostei</taxon>
        <taxon>Acanthomorphata</taxon>
        <taxon>Ovalentaria</taxon>
        <taxon>Atherinomorphae</taxon>
        <taxon>Beloniformes</taxon>
        <taxon>Adrianichthyidae</taxon>
        <taxon>Oryziinae</taxon>
        <taxon>Oryzias</taxon>
    </lineage>
</organism>
<reference evidence="1" key="1">
    <citation type="submission" date="2025-08" db="UniProtKB">
        <authorList>
            <consortium name="Ensembl"/>
        </authorList>
    </citation>
    <scope>IDENTIFICATION</scope>
</reference>
<dbReference type="GeneTree" id="ENSGT01140000285468"/>
<evidence type="ECO:0000313" key="1">
    <source>
        <dbReference type="Ensembl" id="ENSOSIP00000049505.1"/>
    </source>
</evidence>
<proteinExistence type="predicted"/>
<dbReference type="InterPro" id="IPR026124">
    <property type="entry name" value="Sperm-assoc_Ag8"/>
</dbReference>
<dbReference type="GO" id="GO:0045944">
    <property type="term" value="P:positive regulation of transcription by RNA polymerase II"/>
    <property type="evidence" value="ECO:0007669"/>
    <property type="project" value="TreeGrafter"/>
</dbReference>
<keyword evidence="2" id="KW-1185">Reference proteome</keyword>
<accession>A0A8C7ZYA2</accession>
<evidence type="ECO:0000313" key="2">
    <source>
        <dbReference type="Proteomes" id="UP000694383"/>
    </source>
</evidence>
<protein>
    <submittedName>
        <fullName evidence="1">Uncharacterized protein</fullName>
    </submittedName>
</protein>
<dbReference type="GO" id="GO:0005737">
    <property type="term" value="C:cytoplasm"/>
    <property type="evidence" value="ECO:0007669"/>
    <property type="project" value="TreeGrafter"/>
</dbReference>